<evidence type="ECO:0000256" key="1">
    <source>
        <dbReference type="ARBA" id="ARBA00022603"/>
    </source>
</evidence>
<dbReference type="GO" id="GO:0008033">
    <property type="term" value="P:tRNA processing"/>
    <property type="evidence" value="ECO:0007669"/>
    <property type="project" value="UniProtKB-KW"/>
</dbReference>
<dbReference type="GO" id="GO:0032259">
    <property type="term" value="P:methylation"/>
    <property type="evidence" value="ECO:0007669"/>
    <property type="project" value="UniProtKB-KW"/>
</dbReference>
<dbReference type="PANTHER" id="PTHR47790">
    <property type="entry name" value="TRNA/TMRNA (URACIL-C(5))-METHYLTRANSFERASE"/>
    <property type="match status" value="1"/>
</dbReference>
<evidence type="ECO:0000256" key="4">
    <source>
        <dbReference type="ARBA" id="ARBA00022694"/>
    </source>
</evidence>
<keyword evidence="8" id="KW-1185">Reference proteome</keyword>
<keyword evidence="3 5" id="KW-0949">S-adenosyl-L-methionine</keyword>
<dbReference type="AlphaFoldDB" id="A0A4U8TF30"/>
<reference evidence="7 8" key="1">
    <citation type="journal article" date="2014" name="Genome Announc.">
        <title>Draft genome sequences of eight enterohepatic helicobacter species isolated from both laboratory and wild rodents.</title>
        <authorList>
            <person name="Sheh A."/>
            <person name="Shen Z."/>
            <person name="Fox J.G."/>
        </authorList>
    </citation>
    <scope>NUCLEOTIDE SEQUENCE [LARGE SCALE GENOMIC DNA]</scope>
    <source>
        <strain evidence="7 8">MIT 09-6949</strain>
    </source>
</reference>
<dbReference type="SUPFAM" id="SSF53335">
    <property type="entry name" value="S-adenosyl-L-methionine-dependent methyltransferases"/>
    <property type="match status" value="1"/>
</dbReference>
<dbReference type="Gene3D" id="3.40.50.150">
    <property type="entry name" value="Vaccinia Virus protein VP39"/>
    <property type="match status" value="1"/>
</dbReference>
<evidence type="ECO:0000256" key="5">
    <source>
        <dbReference type="PROSITE-ProRule" id="PRU01024"/>
    </source>
</evidence>
<comment type="similarity">
    <text evidence="5">Belongs to the class I-like SAM-binding methyltransferase superfamily. RNA M5U methyltransferase family.</text>
</comment>
<dbReference type="InterPro" id="IPR011869">
    <property type="entry name" value="TrmA_MeTrfase"/>
</dbReference>
<protein>
    <submittedName>
        <fullName evidence="7">tRNA (Uridine(54)-C5)-methyltransferase TrmA</fullName>
        <ecNumber evidence="7">2.1.1.35</ecNumber>
    </submittedName>
</protein>
<dbReference type="Pfam" id="PF05958">
    <property type="entry name" value="tRNA_U5-meth_tr"/>
    <property type="match status" value="1"/>
</dbReference>
<dbReference type="OrthoDB" id="9804590at2"/>
<dbReference type="STRING" id="1677920.LS71_04865"/>
<dbReference type="InterPro" id="IPR030390">
    <property type="entry name" value="MeTrfase_TrmA_AS"/>
</dbReference>
<dbReference type="Gene3D" id="2.40.50.1070">
    <property type="match status" value="1"/>
</dbReference>
<dbReference type="InterPro" id="IPR010280">
    <property type="entry name" value="U5_MeTrfase_fam"/>
</dbReference>
<evidence type="ECO:0000313" key="8">
    <source>
        <dbReference type="Proteomes" id="UP000029733"/>
    </source>
</evidence>
<dbReference type="PROSITE" id="PS01230">
    <property type="entry name" value="TRMA_1"/>
    <property type="match status" value="1"/>
</dbReference>
<evidence type="ECO:0000256" key="2">
    <source>
        <dbReference type="ARBA" id="ARBA00022679"/>
    </source>
</evidence>
<dbReference type="RefSeq" id="WP_034354460.1">
    <property type="nucleotide sequence ID" value="NZ_JRPR02000001.1"/>
</dbReference>
<dbReference type="PROSITE" id="PS51687">
    <property type="entry name" value="SAM_MT_RNA_M5U"/>
    <property type="match status" value="1"/>
</dbReference>
<feature type="binding site" evidence="5">
    <location>
        <position position="206"/>
    </location>
    <ligand>
        <name>S-adenosyl-L-methionine</name>
        <dbReference type="ChEBI" id="CHEBI:59789"/>
    </ligand>
</feature>
<dbReference type="InterPro" id="IPR029063">
    <property type="entry name" value="SAM-dependent_MTases_sf"/>
</dbReference>
<comment type="caution">
    <text evidence="7">The sequence shown here is derived from an EMBL/GenBank/DDBJ whole genome shotgun (WGS) entry which is preliminary data.</text>
</comment>
<feature type="binding site" evidence="5">
    <location>
        <position position="236"/>
    </location>
    <ligand>
        <name>S-adenosyl-L-methionine</name>
        <dbReference type="ChEBI" id="CHEBI:59789"/>
    </ligand>
</feature>
<keyword evidence="4" id="KW-0819">tRNA processing</keyword>
<feature type="binding site" evidence="5">
    <location>
        <position position="317"/>
    </location>
    <ligand>
        <name>S-adenosyl-L-methionine</name>
        <dbReference type="ChEBI" id="CHEBI:59789"/>
    </ligand>
</feature>
<proteinExistence type="inferred from homology"/>
<name>A0A4U8TF30_9HELI</name>
<dbReference type="EC" id="2.1.1.35" evidence="7"/>
<feature type="binding site" evidence="5">
    <location>
        <position position="257"/>
    </location>
    <ligand>
        <name>S-adenosyl-L-methionine</name>
        <dbReference type="ChEBI" id="CHEBI:59789"/>
    </ligand>
</feature>
<dbReference type="HAMAP" id="MF_01011">
    <property type="entry name" value="RNA_methyltr_TrmA"/>
    <property type="match status" value="1"/>
</dbReference>
<dbReference type="GO" id="GO:0030697">
    <property type="term" value="F:tRNA (uracil(54)-C5)-methyltransferase activity, S-adenosyl methionine-dependent"/>
    <property type="evidence" value="ECO:0007669"/>
    <property type="project" value="UniProtKB-EC"/>
</dbReference>
<keyword evidence="2 5" id="KW-0808">Transferase</keyword>
<dbReference type="GO" id="GO:0019843">
    <property type="term" value="F:rRNA binding"/>
    <property type="evidence" value="ECO:0007669"/>
    <property type="project" value="TreeGrafter"/>
</dbReference>
<evidence type="ECO:0000313" key="7">
    <source>
        <dbReference type="EMBL" id="TLD97317.1"/>
    </source>
</evidence>
<dbReference type="PANTHER" id="PTHR47790:SF2">
    <property type="entry name" value="TRNA_TMRNA (URACIL-C(5))-METHYLTRANSFERASE"/>
    <property type="match status" value="1"/>
</dbReference>
<accession>A0A4U8TF30</accession>
<organism evidence="7 8">
    <name type="scientific">Helicobacter jaachi</name>
    <dbReference type="NCBI Taxonomy" id="1677920"/>
    <lineage>
        <taxon>Bacteria</taxon>
        <taxon>Pseudomonadati</taxon>
        <taxon>Campylobacterota</taxon>
        <taxon>Epsilonproteobacteria</taxon>
        <taxon>Campylobacterales</taxon>
        <taxon>Helicobacteraceae</taxon>
        <taxon>Helicobacter</taxon>
    </lineage>
</organism>
<dbReference type="Proteomes" id="UP000029733">
    <property type="component" value="Unassembled WGS sequence"/>
</dbReference>
<keyword evidence="1 5" id="KW-0489">Methyltransferase</keyword>
<sequence length="385" mass="44028">MTCAHFHICGGCNNPLSPYKAQLEAKALSTLDEFRAFLQDLSSPFALFASPKQAFRARAEFRFYKSEQLDFAMNTLHKNARVPISKCPILLPVLQAIMPLLIQNLRLDSVLHTKLYACNLLSSLQGEAIITLIYHKTLDSAWQERARILESYLSSALNAHIHIIGRSKHQKLILSQDTLLEQLTLFEGSEKKRIYRYYKKEAQFSQPNPFINAKMLAFVFSALQDLGVNGDLLELYCGSGNFSIMLAPLFRAVLATEVVKSAIALLHENIKLNHTYNITPVRLNAFECIEALSLKRAFFRLKDVSLHNFAFDCVLIDPPRSGVKDREILHFLERFRLIVYVSCNPKSLLEDLQILSLTHKMTRFGLFDQFPHTHHRECIAILHRI</sequence>
<gene>
    <name evidence="7" type="primary">trmA</name>
    <name evidence="7" type="ORF">LS71_000745</name>
</gene>
<evidence type="ECO:0000256" key="3">
    <source>
        <dbReference type="ARBA" id="ARBA00022691"/>
    </source>
</evidence>
<dbReference type="GO" id="GO:0000049">
    <property type="term" value="F:tRNA binding"/>
    <property type="evidence" value="ECO:0007669"/>
    <property type="project" value="TreeGrafter"/>
</dbReference>
<evidence type="ECO:0000256" key="6">
    <source>
        <dbReference type="PROSITE-ProRule" id="PRU10015"/>
    </source>
</evidence>
<dbReference type="EMBL" id="JRPR02000001">
    <property type="protein sequence ID" value="TLD97317.1"/>
    <property type="molecule type" value="Genomic_DNA"/>
</dbReference>
<feature type="active site" description="Nucleophile" evidence="5">
    <location>
        <position position="343"/>
    </location>
</feature>
<feature type="active site" evidence="6">
    <location>
        <position position="343"/>
    </location>
</feature>
<dbReference type="GO" id="GO:0005829">
    <property type="term" value="C:cytosol"/>
    <property type="evidence" value="ECO:0007669"/>
    <property type="project" value="TreeGrafter"/>
</dbReference>